<dbReference type="Proteomes" id="UP000016842">
    <property type="component" value="Unassembled WGS sequence"/>
</dbReference>
<proteinExistence type="predicted"/>
<protein>
    <recommendedName>
        <fullName evidence="3">DUF3108 domain-containing protein</fullName>
    </recommendedName>
</protein>
<reference evidence="1 2" key="1">
    <citation type="journal article" date="2014" name="FEMS Microbiol. Lett.">
        <title>Genome sequencing analysis reveals virulence-related gene content of Ochrobactrum intermedium strain 229E, a urease-positive strain isolated from the human gastric niche.</title>
        <authorList>
            <person name="Kulkarni G.J."/>
            <person name="Shetty S."/>
            <person name="Dharne M.S."/>
            <person name="Shouche Y.S."/>
        </authorList>
    </citation>
    <scope>NUCLEOTIDE SEQUENCE [LARGE SCALE GENOMIC DNA]</scope>
    <source>
        <strain evidence="1 2">229E</strain>
    </source>
</reference>
<dbReference type="AlphaFoldDB" id="U4VH43"/>
<evidence type="ECO:0000313" key="2">
    <source>
        <dbReference type="Proteomes" id="UP000016842"/>
    </source>
</evidence>
<comment type="caution">
    <text evidence="1">The sequence shown here is derived from an EMBL/GenBank/DDBJ whole genome shotgun (WGS) entry which is preliminary data.</text>
</comment>
<gene>
    <name evidence="1" type="ORF">Q644_17760</name>
</gene>
<organism evidence="1 2">
    <name type="scientific">Brucella intermedia 229E</name>
    <dbReference type="NCBI Taxonomy" id="1337887"/>
    <lineage>
        <taxon>Bacteria</taxon>
        <taxon>Pseudomonadati</taxon>
        <taxon>Pseudomonadota</taxon>
        <taxon>Alphaproteobacteria</taxon>
        <taxon>Hyphomicrobiales</taxon>
        <taxon>Brucellaceae</taxon>
        <taxon>Brucella/Ochrobactrum group</taxon>
        <taxon>Brucella</taxon>
    </lineage>
</organism>
<dbReference type="Pfam" id="PF11306">
    <property type="entry name" value="DUF3108"/>
    <property type="match status" value="1"/>
</dbReference>
<accession>U4VH43</accession>
<dbReference type="PATRIC" id="fig|1337887.3.peg.2010"/>
<dbReference type="InterPro" id="IPR021457">
    <property type="entry name" value="DUF3108"/>
</dbReference>
<name>U4VH43_9HYPH</name>
<dbReference type="EMBL" id="ASXJ01000099">
    <property type="protein sequence ID" value="ERM02212.1"/>
    <property type="molecule type" value="Genomic_DNA"/>
</dbReference>
<evidence type="ECO:0000313" key="1">
    <source>
        <dbReference type="EMBL" id="ERM02212.1"/>
    </source>
</evidence>
<sequence>MEKQAKGMPSMIEPSHVLKPVRHRLAQYGVAAAAGLAFAGLSLGGALTMASGAARADDLYRTEYDISIFGLSIARSAIETTVNGANYNLNGRFLTSGLARVFDDTDGTVHVTGSAVGGKVVPKSFDLAYKHGRKNKSTTIRFANGNVVAAENQPPVKKRDPWVETSPQDLLSVSDPLSALMIPAKNGRAVCDRSLSVFDGQTRAEIRLSFNGTESFTTDGFTGESVICSAKFIPISGYQKGKKAIDYLSNRSRMTISFASLGNSGIYAPVVARIGTQIGTLKIQATRFSKVN</sequence>
<evidence type="ECO:0008006" key="3">
    <source>
        <dbReference type="Google" id="ProtNLM"/>
    </source>
</evidence>